<dbReference type="InterPro" id="IPR052016">
    <property type="entry name" value="Bact_Sigma-Reg"/>
</dbReference>
<dbReference type="CDD" id="cd00130">
    <property type="entry name" value="PAS"/>
    <property type="match status" value="2"/>
</dbReference>
<dbReference type="InterPro" id="IPR000014">
    <property type="entry name" value="PAS"/>
</dbReference>
<evidence type="ECO:0000259" key="3">
    <source>
        <dbReference type="PROSITE" id="PS50112"/>
    </source>
</evidence>
<dbReference type="EMBL" id="BMMM01000012">
    <property type="protein sequence ID" value="GGN77695.1"/>
    <property type="molecule type" value="Genomic_DNA"/>
</dbReference>
<gene>
    <name evidence="4" type="ORF">GCM10011579_060160</name>
</gene>
<keyword evidence="5" id="KW-1185">Reference proteome</keyword>
<dbReference type="Gene3D" id="3.30.565.10">
    <property type="entry name" value="Histidine kinase-like ATPase, C-terminal domain"/>
    <property type="match status" value="1"/>
</dbReference>
<dbReference type="Pfam" id="PF08448">
    <property type="entry name" value="PAS_4"/>
    <property type="match status" value="1"/>
</dbReference>
<dbReference type="NCBIfam" id="TIGR00229">
    <property type="entry name" value="sensory_box"/>
    <property type="match status" value="2"/>
</dbReference>
<sequence>MTNTDRVTLGKRLNTREVSESAVAMLDERGTVVAWTQAAEQLLGYSAREVVGRSAALILPSSEKTPTISALIEQCRARNDWSGTMTVRHRDGRMLDINHRISMLRRQDGTFRWLVSVTDIGTLSRETGNGSLRESLLTHAPIGIIVRDPQLRCVWVNDTMESHDGISRDRRLGQRLTDSLPGFEAEALEAVMRQALRNGTTAVHEYRAWPTEDPRREHAFSASYFCLQDADGKTLGVCGISVDVTGSQRARERLAILSQASTRIGSTLDVMRTAQELADLAVPLLADYAYVDLGESIPFGEEPSTRIDTTSDRPTAFLRAGQASIHPGTPESPYARGETVFVPPTSPLASALRTGRSHLEPVLDTSPGTWVDHDPARAQKIREYRMHSVMIVPIIARRAVLGVALFLRTEDPVPFHEDDLLLAEELVTRAALSLDNARQYTREHTAALALQRNLLPHRLTGGAAVEVAWRYLPADAEAGVGGDWFDVIPLSGARVGLVVGDVVGHGINAAATMGTLRTAVRTLADLEMPPDQLLAHLDDTFQRLAEQDADAADQTPTVVGATCLYAVYDPTTRKCTMARAGHPPPAIIDPQGQVTFPDLPTGSPLGVGLGVPFEAVELELPEGTLLALYTDGLIETRDDDIDVGMRCLGTALAHPSHSLEDLCTRATETLPRQAPSDDITLLLVRTLSLSPTQVTSWTLPNDRTAIPNARHMAARQLTEWGLEGLQDSTELIVSELVTNAVRHSTDPIGLRLIHHQALTCEVSDTDANSPRLRHARTTDENGRGLFLITQLSRRWGARPESGGKVIWAEQALDSAPSHAPAPGTPPPRKE</sequence>
<dbReference type="CDD" id="cd16936">
    <property type="entry name" value="HATPase_RsbW-like"/>
    <property type="match status" value="1"/>
</dbReference>
<dbReference type="Gene3D" id="3.60.40.10">
    <property type="entry name" value="PPM-type phosphatase domain"/>
    <property type="match status" value="1"/>
</dbReference>
<dbReference type="GO" id="GO:0016791">
    <property type="term" value="F:phosphatase activity"/>
    <property type="evidence" value="ECO:0007669"/>
    <property type="project" value="TreeGrafter"/>
</dbReference>
<dbReference type="InterPro" id="IPR029016">
    <property type="entry name" value="GAF-like_dom_sf"/>
</dbReference>
<dbReference type="Pfam" id="PF01590">
    <property type="entry name" value="GAF"/>
    <property type="match status" value="1"/>
</dbReference>
<dbReference type="PANTHER" id="PTHR43156:SF2">
    <property type="entry name" value="STAGE II SPORULATION PROTEIN E"/>
    <property type="match status" value="1"/>
</dbReference>
<dbReference type="InterPro" id="IPR036890">
    <property type="entry name" value="HATPase_C_sf"/>
</dbReference>
<dbReference type="InterPro" id="IPR013656">
    <property type="entry name" value="PAS_4"/>
</dbReference>
<evidence type="ECO:0000256" key="2">
    <source>
        <dbReference type="SAM" id="MobiDB-lite"/>
    </source>
</evidence>
<comment type="caution">
    <text evidence="4">The sequence shown here is derived from an EMBL/GenBank/DDBJ whole genome shotgun (WGS) entry which is preliminary data.</text>
</comment>
<evidence type="ECO:0000313" key="4">
    <source>
        <dbReference type="EMBL" id="GGN77695.1"/>
    </source>
</evidence>
<dbReference type="RefSeq" id="WP_189189229.1">
    <property type="nucleotide sequence ID" value="NZ_BMMM01000012.1"/>
</dbReference>
<organism evidence="4 5">
    <name type="scientific">Streptomyces albiflavescens</name>
    <dbReference type="NCBI Taxonomy" id="1623582"/>
    <lineage>
        <taxon>Bacteria</taxon>
        <taxon>Bacillati</taxon>
        <taxon>Actinomycetota</taxon>
        <taxon>Actinomycetes</taxon>
        <taxon>Kitasatosporales</taxon>
        <taxon>Streptomycetaceae</taxon>
        <taxon>Streptomyces</taxon>
    </lineage>
</organism>
<accession>A0A917Y993</accession>
<dbReference type="InterPro" id="IPR003018">
    <property type="entry name" value="GAF"/>
</dbReference>
<dbReference type="Proteomes" id="UP000600365">
    <property type="component" value="Unassembled WGS sequence"/>
</dbReference>
<dbReference type="Pfam" id="PF13426">
    <property type="entry name" value="PAS_9"/>
    <property type="match status" value="1"/>
</dbReference>
<dbReference type="FunFam" id="3.30.450.40:FF:000035">
    <property type="entry name" value="PAS sensor protein"/>
    <property type="match status" value="1"/>
</dbReference>
<name>A0A917Y993_9ACTN</name>
<dbReference type="SUPFAM" id="SSF55781">
    <property type="entry name" value="GAF domain-like"/>
    <property type="match status" value="1"/>
</dbReference>
<dbReference type="PROSITE" id="PS50112">
    <property type="entry name" value="PAS"/>
    <property type="match status" value="1"/>
</dbReference>
<dbReference type="Pfam" id="PF13581">
    <property type="entry name" value="HATPase_c_2"/>
    <property type="match status" value="1"/>
</dbReference>
<dbReference type="InterPro" id="IPR003594">
    <property type="entry name" value="HATPase_dom"/>
</dbReference>
<protein>
    <recommendedName>
        <fullName evidence="3">PAS domain-containing protein</fullName>
    </recommendedName>
</protein>
<dbReference type="SMART" id="SM00091">
    <property type="entry name" value="PAS"/>
    <property type="match status" value="2"/>
</dbReference>
<feature type="domain" description="PAS" evidence="3">
    <location>
        <begin position="17"/>
        <end position="79"/>
    </location>
</feature>
<dbReference type="InterPro" id="IPR001932">
    <property type="entry name" value="PPM-type_phosphatase-like_dom"/>
</dbReference>
<dbReference type="Gene3D" id="3.30.450.20">
    <property type="entry name" value="PAS domain"/>
    <property type="match status" value="2"/>
</dbReference>
<dbReference type="AlphaFoldDB" id="A0A917Y993"/>
<dbReference type="GO" id="GO:0006355">
    <property type="term" value="P:regulation of DNA-templated transcription"/>
    <property type="evidence" value="ECO:0007669"/>
    <property type="project" value="InterPro"/>
</dbReference>
<dbReference type="SUPFAM" id="SSF55785">
    <property type="entry name" value="PYP-like sensor domain (PAS domain)"/>
    <property type="match status" value="2"/>
</dbReference>
<dbReference type="InterPro" id="IPR035965">
    <property type="entry name" value="PAS-like_dom_sf"/>
</dbReference>
<dbReference type="Gene3D" id="3.30.450.40">
    <property type="match status" value="1"/>
</dbReference>
<keyword evidence="1" id="KW-0378">Hydrolase</keyword>
<dbReference type="InterPro" id="IPR036457">
    <property type="entry name" value="PPM-type-like_dom_sf"/>
</dbReference>
<evidence type="ECO:0000256" key="1">
    <source>
        <dbReference type="ARBA" id="ARBA00022801"/>
    </source>
</evidence>
<dbReference type="SMART" id="SM00331">
    <property type="entry name" value="PP2C_SIG"/>
    <property type="match status" value="1"/>
</dbReference>
<dbReference type="Pfam" id="PF07228">
    <property type="entry name" value="SpoIIE"/>
    <property type="match status" value="1"/>
</dbReference>
<dbReference type="SUPFAM" id="SSF55874">
    <property type="entry name" value="ATPase domain of HSP90 chaperone/DNA topoisomerase II/histidine kinase"/>
    <property type="match status" value="1"/>
</dbReference>
<dbReference type="FunFam" id="3.60.40.10:FF:000031">
    <property type="entry name" value="PAS sensor protein"/>
    <property type="match status" value="1"/>
</dbReference>
<dbReference type="SMART" id="SM00065">
    <property type="entry name" value="GAF"/>
    <property type="match status" value="1"/>
</dbReference>
<evidence type="ECO:0000313" key="5">
    <source>
        <dbReference type="Proteomes" id="UP000600365"/>
    </source>
</evidence>
<dbReference type="PANTHER" id="PTHR43156">
    <property type="entry name" value="STAGE II SPORULATION PROTEIN E-RELATED"/>
    <property type="match status" value="1"/>
</dbReference>
<dbReference type="SUPFAM" id="SSF81606">
    <property type="entry name" value="PP2C-like"/>
    <property type="match status" value="1"/>
</dbReference>
<reference evidence="4 5" key="1">
    <citation type="journal article" date="2014" name="Int. J. Syst. Evol. Microbiol.">
        <title>Complete genome sequence of Corynebacterium casei LMG S-19264T (=DSM 44701T), isolated from a smear-ripened cheese.</title>
        <authorList>
            <consortium name="US DOE Joint Genome Institute (JGI-PGF)"/>
            <person name="Walter F."/>
            <person name="Albersmeier A."/>
            <person name="Kalinowski J."/>
            <person name="Ruckert C."/>
        </authorList>
    </citation>
    <scope>NUCLEOTIDE SEQUENCE [LARGE SCALE GENOMIC DNA]</scope>
    <source>
        <strain evidence="4 5">CGMCC 4.7111</strain>
    </source>
</reference>
<dbReference type="FunFam" id="3.30.565.10:FF:000028">
    <property type="entry name" value="PAS sensor protein"/>
    <property type="match status" value="1"/>
</dbReference>
<feature type="region of interest" description="Disordered" evidence="2">
    <location>
        <begin position="811"/>
        <end position="830"/>
    </location>
</feature>
<proteinExistence type="predicted"/>